<keyword evidence="11" id="KW-0408">Iron</keyword>
<evidence type="ECO:0000256" key="2">
    <source>
        <dbReference type="ARBA" id="ARBA00004123"/>
    </source>
</evidence>
<feature type="domain" description="Helicase ATP-binding" evidence="22">
    <location>
        <begin position="6"/>
        <end position="394"/>
    </location>
</feature>
<dbReference type="Pfam" id="PF13307">
    <property type="entry name" value="Helicase_C_2"/>
    <property type="match status" value="1"/>
</dbReference>
<dbReference type="PANTHER" id="PTHR11472">
    <property type="entry name" value="DNA REPAIR DEAD HELICASE RAD3/XP-D SUBFAMILY MEMBER"/>
    <property type="match status" value="1"/>
</dbReference>
<dbReference type="GO" id="GO:0003677">
    <property type="term" value="F:DNA binding"/>
    <property type="evidence" value="ECO:0007669"/>
    <property type="project" value="InterPro"/>
</dbReference>
<comment type="subcellular location">
    <subcellularLocation>
        <location evidence="2">Nucleus</location>
    </subcellularLocation>
</comment>
<organism evidence="23 24">
    <name type="scientific">Rhizoclosmatium globosum</name>
    <dbReference type="NCBI Taxonomy" id="329046"/>
    <lineage>
        <taxon>Eukaryota</taxon>
        <taxon>Fungi</taxon>
        <taxon>Fungi incertae sedis</taxon>
        <taxon>Chytridiomycota</taxon>
        <taxon>Chytridiomycota incertae sedis</taxon>
        <taxon>Chytridiomycetes</taxon>
        <taxon>Chytridiales</taxon>
        <taxon>Chytriomycetaceae</taxon>
        <taxon>Rhizoclosmatium</taxon>
    </lineage>
</organism>
<evidence type="ECO:0000256" key="15">
    <source>
        <dbReference type="ARBA" id="ARBA00023306"/>
    </source>
</evidence>
<protein>
    <recommendedName>
        <fullName evidence="5">ATP-dependent DNA helicase CHL1</fullName>
        <ecNumber evidence="17">5.6.2.3</ecNumber>
    </recommendedName>
    <alternativeName>
        <fullName evidence="4">ATP-dependent DNA helicase chl1</fullName>
    </alternativeName>
    <alternativeName>
        <fullName evidence="16">Chromosome loss protein 1</fullName>
    </alternativeName>
    <alternativeName>
        <fullName evidence="18 19">DNA 5'-3' helicase CHL1</fullName>
    </alternativeName>
</protein>
<dbReference type="GO" id="GO:0005524">
    <property type="term" value="F:ATP binding"/>
    <property type="evidence" value="ECO:0007669"/>
    <property type="project" value="UniProtKB-KW"/>
</dbReference>
<dbReference type="AlphaFoldDB" id="A0A1Y2AQU1"/>
<keyword evidence="12" id="KW-0411">Iron-sulfur</keyword>
<evidence type="ECO:0000256" key="4">
    <source>
        <dbReference type="ARBA" id="ARBA00016387"/>
    </source>
</evidence>
<keyword evidence="10" id="KW-0067">ATP-binding</keyword>
<evidence type="ECO:0000256" key="12">
    <source>
        <dbReference type="ARBA" id="ARBA00023014"/>
    </source>
</evidence>
<evidence type="ECO:0000256" key="6">
    <source>
        <dbReference type="ARBA" id="ARBA00022723"/>
    </source>
</evidence>
<evidence type="ECO:0000313" key="24">
    <source>
        <dbReference type="Proteomes" id="UP000193642"/>
    </source>
</evidence>
<evidence type="ECO:0000256" key="14">
    <source>
        <dbReference type="ARBA" id="ARBA00023242"/>
    </source>
</evidence>
<evidence type="ECO:0000256" key="8">
    <source>
        <dbReference type="ARBA" id="ARBA00022801"/>
    </source>
</evidence>
<keyword evidence="7" id="KW-0547">Nucleotide-binding</keyword>
<evidence type="ECO:0000256" key="7">
    <source>
        <dbReference type="ARBA" id="ARBA00022741"/>
    </source>
</evidence>
<evidence type="ECO:0000256" key="21">
    <source>
        <dbReference type="ARBA" id="ARBA00048954"/>
    </source>
</evidence>
<evidence type="ECO:0000256" key="11">
    <source>
        <dbReference type="ARBA" id="ARBA00023004"/>
    </source>
</evidence>
<reference evidence="23 24" key="1">
    <citation type="submission" date="2016-07" db="EMBL/GenBank/DDBJ databases">
        <title>Pervasive Adenine N6-methylation of Active Genes in Fungi.</title>
        <authorList>
            <consortium name="DOE Joint Genome Institute"/>
            <person name="Mondo S.J."/>
            <person name="Dannebaum R.O."/>
            <person name="Kuo R.C."/>
            <person name="Labutti K."/>
            <person name="Haridas S."/>
            <person name="Kuo A."/>
            <person name="Salamov A."/>
            <person name="Ahrendt S.R."/>
            <person name="Lipzen A."/>
            <person name="Sullivan W."/>
            <person name="Andreopoulos W.B."/>
            <person name="Clum A."/>
            <person name="Lindquist E."/>
            <person name="Daum C."/>
            <person name="Ramamoorthy G.K."/>
            <person name="Gryganskyi A."/>
            <person name="Culley D."/>
            <person name="Magnuson J.K."/>
            <person name="James T.Y."/>
            <person name="O'Malley M.A."/>
            <person name="Stajich J.E."/>
            <person name="Spatafora J.W."/>
            <person name="Visel A."/>
            <person name="Grigoriev I.V."/>
        </authorList>
    </citation>
    <scope>NUCLEOTIDE SEQUENCE [LARGE SCALE GENOMIC DNA]</scope>
    <source>
        <strain evidence="23 24">JEL800</strain>
    </source>
</reference>
<evidence type="ECO:0000256" key="16">
    <source>
        <dbReference type="ARBA" id="ARBA00029709"/>
    </source>
</evidence>
<evidence type="ECO:0000256" key="13">
    <source>
        <dbReference type="ARBA" id="ARBA00023235"/>
    </source>
</evidence>
<evidence type="ECO:0000256" key="3">
    <source>
        <dbReference type="ARBA" id="ARBA00008435"/>
    </source>
</evidence>
<dbReference type="GO" id="GO:0006139">
    <property type="term" value="P:nucleobase-containing compound metabolic process"/>
    <property type="evidence" value="ECO:0007669"/>
    <property type="project" value="InterPro"/>
</dbReference>
<dbReference type="GO" id="GO:0016818">
    <property type="term" value="F:hydrolase activity, acting on acid anhydrides, in phosphorus-containing anhydrides"/>
    <property type="evidence" value="ECO:0007669"/>
    <property type="project" value="InterPro"/>
</dbReference>
<name>A0A1Y2AQU1_9FUNG</name>
<dbReference type="EMBL" id="MCGO01000137">
    <property type="protein sequence ID" value="ORY24846.1"/>
    <property type="molecule type" value="Genomic_DNA"/>
</dbReference>
<dbReference type="CDD" id="cd18788">
    <property type="entry name" value="SF2_C_XPD"/>
    <property type="match status" value="1"/>
</dbReference>
<dbReference type="NCBIfam" id="TIGR00604">
    <property type="entry name" value="rad3"/>
    <property type="match status" value="1"/>
</dbReference>
<dbReference type="Gene3D" id="3.40.50.300">
    <property type="entry name" value="P-loop containing nucleotide triphosphate hydrolases"/>
    <property type="match status" value="3"/>
</dbReference>
<dbReference type="GO" id="GO:0005634">
    <property type="term" value="C:nucleus"/>
    <property type="evidence" value="ECO:0007669"/>
    <property type="project" value="UniProtKB-SubCell"/>
</dbReference>
<dbReference type="InterPro" id="IPR045028">
    <property type="entry name" value="DinG/Rad3-like"/>
</dbReference>
<dbReference type="GO" id="GO:0034085">
    <property type="term" value="P:establishment of sister chromatid cohesion"/>
    <property type="evidence" value="ECO:0007669"/>
    <property type="project" value="TreeGrafter"/>
</dbReference>
<keyword evidence="8" id="KW-0378">Hydrolase</keyword>
<dbReference type="GO" id="GO:0046872">
    <property type="term" value="F:metal ion binding"/>
    <property type="evidence" value="ECO:0007669"/>
    <property type="project" value="UniProtKB-KW"/>
</dbReference>
<dbReference type="STRING" id="329046.A0A1Y2AQU1"/>
<dbReference type="PANTHER" id="PTHR11472:SF41">
    <property type="entry name" value="ATP-DEPENDENT DNA HELICASE DDX11-RELATED"/>
    <property type="match status" value="1"/>
</dbReference>
<keyword evidence="6" id="KW-0479">Metal-binding</keyword>
<evidence type="ECO:0000256" key="10">
    <source>
        <dbReference type="ARBA" id="ARBA00022840"/>
    </source>
</evidence>
<keyword evidence="9 23" id="KW-0347">Helicase</keyword>
<dbReference type="SUPFAM" id="SSF52540">
    <property type="entry name" value="P-loop containing nucleoside triphosphate hydrolases"/>
    <property type="match status" value="1"/>
</dbReference>
<dbReference type="OrthoDB" id="24966at2759"/>
<comment type="catalytic activity">
    <reaction evidence="21">
        <text>ATP + H2O = ADP + phosphate + H(+)</text>
        <dbReference type="Rhea" id="RHEA:13065"/>
        <dbReference type="ChEBI" id="CHEBI:15377"/>
        <dbReference type="ChEBI" id="CHEBI:15378"/>
        <dbReference type="ChEBI" id="CHEBI:30616"/>
        <dbReference type="ChEBI" id="CHEBI:43474"/>
        <dbReference type="ChEBI" id="CHEBI:456216"/>
        <dbReference type="EC" id="5.6.2.3"/>
    </reaction>
</comment>
<comment type="function">
    <text evidence="20">ATP-dependent DNA helicase important for chromosome transmission and normal cell cycle progression in G(2)/M. May have a role in changing DNA topology to allow the loading of proteins involved in maintaining sister chromatid cohesion in the vicinity of the centromeres. Has a specific role in chromosome segregation during meiosis II.</text>
</comment>
<dbReference type="InterPro" id="IPR013020">
    <property type="entry name" value="Rad3/Chl1-like"/>
</dbReference>
<dbReference type="Proteomes" id="UP000193642">
    <property type="component" value="Unassembled WGS sequence"/>
</dbReference>
<comment type="cofactor">
    <cofactor evidence="1">
        <name>[4Fe-4S] cluster</name>
        <dbReference type="ChEBI" id="CHEBI:49883"/>
    </cofactor>
</comment>
<keyword evidence="24" id="KW-1185">Reference proteome</keyword>
<evidence type="ECO:0000313" key="23">
    <source>
        <dbReference type="EMBL" id="ORY24846.1"/>
    </source>
</evidence>
<evidence type="ECO:0000256" key="20">
    <source>
        <dbReference type="ARBA" id="ARBA00045702"/>
    </source>
</evidence>
<dbReference type="InterPro" id="IPR006554">
    <property type="entry name" value="Helicase-like_DEXD_c2"/>
</dbReference>
<accession>A0A1Y2AQU1</accession>
<dbReference type="SMART" id="SM00488">
    <property type="entry name" value="DEXDc2"/>
    <property type="match status" value="1"/>
</dbReference>
<keyword evidence="14" id="KW-0539">Nucleus</keyword>
<gene>
    <name evidence="23" type="ORF">BCR33DRAFT_669068</name>
</gene>
<keyword evidence="15" id="KW-0131">Cell cycle</keyword>
<sequence length="831" mass="92853">MTTKPRLHFPFPYATPWPIQQSLMESVYSAIDQGHVGVFESPTGTGKSLSLISASLKWLSDEAAKSIADTVATRTNDRLATIVFDPADPDWVRDAERKKIEREVRNEIEDELAARKKREERLAKIRRQEREIGFKRHAPKPKKAAIEPDDEDFLVEEYDSDNEDVFKKSLLRSDLDSDMEEGQEDDEEPFQELKIFYCSRTHSQLSQFISELKKTEYVETVKSLSLGSRKNLCINDQVTRLSSAPRMNDKCLDLQKDKANKCPYLPKEKRPLRDFSDTINATVRDIEELAELGKAKGVCPYYGTRAALPSSQIVTLPYNMMLQKSTRESLGIKLKGNIVIFDEAHNIIDTITSIYSITLELHQIQRAHFQLQSYLTKYLNRLKGKNVVYIKQILILLTAMQQQLTDANTLASKSKEQPQLPFKTSSDFVNDLGVDHINLFKVNTYLETSKLALKVQGFTEKGKAGEVITETTDTFTPKHIPSLQQVQTFIQSLLNTSLNGRIGTITPSPTTLPLQTHFKYLLLSPTDVFQEILSSSRAVILAGGTMEPMSEFKAQLLDFVNNEKVDYFSCGHIVPASSILTVSVGVGAGGGELDFRYENRMNEKMGCIFIIIELGNTITALCTVCPAGAVCFFVSYSYMDHVLAKWKASGILSRLEGKKKAFVEPRNARGVEACLSEYSAAITGDGAKDGGKRNGAILFCVVGGKMSEGINFSDDMARSVFMVGLPYPSKTSPELAEKMRYIDSKASASGITSSEYYENLCMRALNQSIGRAIRHKNDYAAIFLLDKRFKGARIREKLPGWIKSAGVVDVPTFGAVVGKAGQFFRAKKEVN</sequence>
<dbReference type="InterPro" id="IPR014013">
    <property type="entry name" value="Helic_SF1/SF2_ATP-bd_DinG/Rad3"/>
</dbReference>
<comment type="caution">
    <text evidence="23">The sequence shown here is derived from an EMBL/GenBank/DDBJ whole genome shotgun (WGS) entry which is preliminary data.</text>
</comment>
<evidence type="ECO:0000256" key="9">
    <source>
        <dbReference type="ARBA" id="ARBA00022806"/>
    </source>
</evidence>
<dbReference type="PROSITE" id="PS51193">
    <property type="entry name" value="HELICASE_ATP_BIND_2"/>
    <property type="match status" value="1"/>
</dbReference>
<dbReference type="EC" id="5.6.2.3" evidence="17"/>
<dbReference type="InterPro" id="IPR027417">
    <property type="entry name" value="P-loop_NTPase"/>
</dbReference>
<evidence type="ECO:0000256" key="5">
    <source>
        <dbReference type="ARBA" id="ARBA00017386"/>
    </source>
</evidence>
<dbReference type="GO" id="GO:0043139">
    <property type="term" value="F:5'-3' DNA helicase activity"/>
    <property type="evidence" value="ECO:0007669"/>
    <property type="project" value="UniProtKB-EC"/>
</dbReference>
<dbReference type="Pfam" id="PF06733">
    <property type="entry name" value="DEAD_2"/>
    <property type="match status" value="1"/>
</dbReference>
<proteinExistence type="inferred from homology"/>
<dbReference type="GO" id="GO:0051536">
    <property type="term" value="F:iron-sulfur cluster binding"/>
    <property type="evidence" value="ECO:0007669"/>
    <property type="project" value="UniProtKB-KW"/>
</dbReference>
<dbReference type="SMART" id="SM00491">
    <property type="entry name" value="HELICc2"/>
    <property type="match status" value="1"/>
</dbReference>
<evidence type="ECO:0000256" key="18">
    <source>
        <dbReference type="ARBA" id="ARBA00044998"/>
    </source>
</evidence>
<evidence type="ECO:0000256" key="17">
    <source>
        <dbReference type="ARBA" id="ARBA00044969"/>
    </source>
</evidence>
<dbReference type="InterPro" id="IPR006555">
    <property type="entry name" value="ATP-dep_Helicase_C"/>
</dbReference>
<dbReference type="InterPro" id="IPR010614">
    <property type="entry name" value="RAD3-like_helicase_DEAD"/>
</dbReference>
<keyword evidence="13" id="KW-0413">Isomerase</keyword>
<comment type="similarity">
    <text evidence="3">Belongs to the DEAD box helicase family. DEAH subfamily. DDX11/CHL1 sub-subfamily.</text>
</comment>
<evidence type="ECO:0000256" key="1">
    <source>
        <dbReference type="ARBA" id="ARBA00001966"/>
    </source>
</evidence>
<evidence type="ECO:0000256" key="19">
    <source>
        <dbReference type="ARBA" id="ARBA00045008"/>
    </source>
</evidence>
<evidence type="ECO:0000259" key="22">
    <source>
        <dbReference type="PROSITE" id="PS51193"/>
    </source>
</evidence>